<feature type="transmembrane region" description="Helical" evidence="1">
    <location>
        <begin position="61"/>
        <end position="86"/>
    </location>
</feature>
<feature type="transmembrane region" description="Helical" evidence="1">
    <location>
        <begin position="117"/>
        <end position="139"/>
    </location>
</feature>
<keyword evidence="4" id="KW-1185">Reference proteome</keyword>
<organism evidence="3 4">
    <name type="scientific">Leucocoprinus birnbaumii</name>
    <dbReference type="NCBI Taxonomy" id="56174"/>
    <lineage>
        <taxon>Eukaryota</taxon>
        <taxon>Fungi</taxon>
        <taxon>Dikarya</taxon>
        <taxon>Basidiomycota</taxon>
        <taxon>Agaricomycotina</taxon>
        <taxon>Agaricomycetes</taxon>
        <taxon>Agaricomycetidae</taxon>
        <taxon>Agaricales</taxon>
        <taxon>Agaricineae</taxon>
        <taxon>Agaricaceae</taxon>
        <taxon>Leucocoprinus</taxon>
    </lineage>
</organism>
<sequence>MKLFGILFFIGILYAASRTESFHSLPKVILSITDIGYATAIKVILILRLRAIYGYDWKVSILLYTLIAMEICGGLAAFIGGLSFTVTSPMLIPFPLPGCWFWRTPSIWQTLEEKSTFTLWVIRFSATTIEAILMLIKLVEALKEERKFSDEPRLWLGIRARRHLTPVLYIFHRDGMLLIILVLVINTLGLVGQILPSSVTGGVDWRMWLILTYQLCGSRVILNVRRVNGRLTGSIVLAEHLSTIRFESRGQIDG</sequence>
<feature type="signal peptide" evidence="2">
    <location>
        <begin position="1"/>
        <end position="15"/>
    </location>
</feature>
<feature type="transmembrane region" description="Helical" evidence="1">
    <location>
        <begin position="207"/>
        <end position="224"/>
    </location>
</feature>
<gene>
    <name evidence="3" type="ORF">NP233_g1896</name>
</gene>
<evidence type="ECO:0000313" key="3">
    <source>
        <dbReference type="EMBL" id="KAJ3574254.1"/>
    </source>
</evidence>
<keyword evidence="1" id="KW-1133">Transmembrane helix</keyword>
<comment type="caution">
    <text evidence="3">The sequence shown here is derived from an EMBL/GenBank/DDBJ whole genome shotgun (WGS) entry which is preliminary data.</text>
</comment>
<feature type="transmembrane region" description="Helical" evidence="1">
    <location>
        <begin position="176"/>
        <end position="195"/>
    </location>
</feature>
<proteinExistence type="predicted"/>
<keyword evidence="2" id="KW-0732">Signal</keyword>
<feature type="chain" id="PRO_5042188635" evidence="2">
    <location>
        <begin position="16"/>
        <end position="254"/>
    </location>
</feature>
<keyword evidence="1" id="KW-0472">Membrane</keyword>
<keyword evidence="1" id="KW-0812">Transmembrane</keyword>
<evidence type="ECO:0000313" key="4">
    <source>
        <dbReference type="Proteomes" id="UP001213000"/>
    </source>
</evidence>
<evidence type="ECO:0000256" key="1">
    <source>
        <dbReference type="SAM" id="Phobius"/>
    </source>
</evidence>
<feature type="transmembrane region" description="Helical" evidence="1">
    <location>
        <begin position="28"/>
        <end position="49"/>
    </location>
</feature>
<evidence type="ECO:0000256" key="2">
    <source>
        <dbReference type="SAM" id="SignalP"/>
    </source>
</evidence>
<accession>A0AAD5W2B3</accession>
<dbReference type="AlphaFoldDB" id="A0AAD5W2B3"/>
<name>A0AAD5W2B3_9AGAR</name>
<dbReference type="Proteomes" id="UP001213000">
    <property type="component" value="Unassembled WGS sequence"/>
</dbReference>
<dbReference type="EMBL" id="JANIEX010000075">
    <property type="protein sequence ID" value="KAJ3574254.1"/>
    <property type="molecule type" value="Genomic_DNA"/>
</dbReference>
<protein>
    <submittedName>
        <fullName evidence="3">Uncharacterized protein</fullName>
    </submittedName>
</protein>
<reference evidence="3" key="1">
    <citation type="submission" date="2022-07" db="EMBL/GenBank/DDBJ databases">
        <title>Genome Sequence of Leucocoprinus birnbaumii.</title>
        <authorList>
            <person name="Buettner E."/>
        </authorList>
    </citation>
    <scope>NUCLEOTIDE SEQUENCE</scope>
    <source>
        <strain evidence="3">VT141</strain>
    </source>
</reference>